<dbReference type="Proteomes" id="UP000053477">
    <property type="component" value="Unassembled WGS sequence"/>
</dbReference>
<protein>
    <recommendedName>
        <fullName evidence="1">GST N-terminal domain-containing protein</fullName>
    </recommendedName>
</protein>
<sequence length="247" mass="27612">MSITLYDIPSTAPGRTLSPNVFKARIALTSFKTEWLETPDIEPKMKEIGAEPTAVKEDGSPFYTLPVIHDHSTGRIVSDSMRIARYLEETYPDKPSLFPHGAVAPIMMFDSFFFPTAIAPGIELVVHGSLKRCTPVSAEFIRKARGKDLMARVDELEQPGPRREALLAGLKDGFSKIAKILLANGEGATFFYGKTMSYADVIVIAHVLWMKRSFGPDSYEWKEVEKWDVGLWGKLVNSTEKYHGLEL</sequence>
<dbReference type="Gene3D" id="3.40.30.10">
    <property type="entry name" value="Glutaredoxin"/>
    <property type="match status" value="1"/>
</dbReference>
<dbReference type="InterPro" id="IPR004045">
    <property type="entry name" value="Glutathione_S-Trfase_N"/>
</dbReference>
<dbReference type="AlphaFoldDB" id="A0A0H2S1Z7"/>
<evidence type="ECO:0000313" key="3">
    <source>
        <dbReference type="Proteomes" id="UP000053477"/>
    </source>
</evidence>
<feature type="domain" description="GST N-terminal" evidence="1">
    <location>
        <begin position="8"/>
        <end position="95"/>
    </location>
</feature>
<dbReference type="OrthoDB" id="4951845at2759"/>
<dbReference type="EMBL" id="KQ085898">
    <property type="protein sequence ID" value="KLO18009.1"/>
    <property type="molecule type" value="Genomic_DNA"/>
</dbReference>
<dbReference type="CDD" id="cd00299">
    <property type="entry name" value="GST_C_family"/>
    <property type="match status" value="1"/>
</dbReference>
<dbReference type="SUPFAM" id="SSF47616">
    <property type="entry name" value="GST C-terminal domain-like"/>
    <property type="match status" value="1"/>
</dbReference>
<proteinExistence type="predicted"/>
<keyword evidence="3" id="KW-1185">Reference proteome</keyword>
<dbReference type="PROSITE" id="PS50404">
    <property type="entry name" value="GST_NTER"/>
    <property type="match status" value="1"/>
</dbReference>
<dbReference type="SUPFAM" id="SSF52833">
    <property type="entry name" value="Thioredoxin-like"/>
    <property type="match status" value="1"/>
</dbReference>
<accession>A0A0H2S1Z7</accession>
<dbReference type="InParanoid" id="A0A0H2S1Z7"/>
<dbReference type="InterPro" id="IPR054416">
    <property type="entry name" value="GST_UstS-like_C"/>
</dbReference>
<reference evidence="2 3" key="1">
    <citation type="submission" date="2015-04" db="EMBL/GenBank/DDBJ databases">
        <title>Complete genome sequence of Schizopora paradoxa KUC8140, a cosmopolitan wood degrader in East Asia.</title>
        <authorList>
            <consortium name="DOE Joint Genome Institute"/>
            <person name="Min B."/>
            <person name="Park H."/>
            <person name="Jang Y."/>
            <person name="Kim J.-J."/>
            <person name="Kim K.H."/>
            <person name="Pangilinan J."/>
            <person name="Lipzen A."/>
            <person name="Riley R."/>
            <person name="Grigoriev I.V."/>
            <person name="Spatafora J.W."/>
            <person name="Choi I.-G."/>
        </authorList>
    </citation>
    <scope>NUCLEOTIDE SEQUENCE [LARGE SCALE GENOMIC DNA]</scope>
    <source>
        <strain evidence="2 3">KUC8140</strain>
    </source>
</reference>
<dbReference type="Gene3D" id="1.20.1050.10">
    <property type="match status" value="1"/>
</dbReference>
<dbReference type="InterPro" id="IPR036249">
    <property type="entry name" value="Thioredoxin-like_sf"/>
</dbReference>
<gene>
    <name evidence="2" type="ORF">SCHPADRAFT_900006</name>
</gene>
<dbReference type="Pfam" id="PF22041">
    <property type="entry name" value="GST_C_7"/>
    <property type="match status" value="1"/>
</dbReference>
<name>A0A0H2S1Z7_9AGAM</name>
<dbReference type="Pfam" id="PF13409">
    <property type="entry name" value="GST_N_2"/>
    <property type="match status" value="1"/>
</dbReference>
<dbReference type="STRING" id="27342.A0A0H2S1Z7"/>
<organism evidence="2 3">
    <name type="scientific">Schizopora paradoxa</name>
    <dbReference type="NCBI Taxonomy" id="27342"/>
    <lineage>
        <taxon>Eukaryota</taxon>
        <taxon>Fungi</taxon>
        <taxon>Dikarya</taxon>
        <taxon>Basidiomycota</taxon>
        <taxon>Agaricomycotina</taxon>
        <taxon>Agaricomycetes</taxon>
        <taxon>Hymenochaetales</taxon>
        <taxon>Schizoporaceae</taxon>
        <taxon>Schizopora</taxon>
    </lineage>
</organism>
<evidence type="ECO:0000313" key="2">
    <source>
        <dbReference type="EMBL" id="KLO18009.1"/>
    </source>
</evidence>
<evidence type="ECO:0000259" key="1">
    <source>
        <dbReference type="PROSITE" id="PS50404"/>
    </source>
</evidence>
<dbReference type="InterPro" id="IPR036282">
    <property type="entry name" value="Glutathione-S-Trfase_C_sf"/>
</dbReference>